<comment type="caution">
    <text evidence="1">The sequence shown here is derived from an EMBL/GenBank/DDBJ whole genome shotgun (WGS) entry which is preliminary data.</text>
</comment>
<organism evidence="1">
    <name type="scientific">marine sediment metagenome</name>
    <dbReference type="NCBI Taxonomy" id="412755"/>
    <lineage>
        <taxon>unclassified sequences</taxon>
        <taxon>metagenomes</taxon>
        <taxon>ecological metagenomes</taxon>
    </lineage>
</organism>
<evidence type="ECO:0000313" key="1">
    <source>
        <dbReference type="EMBL" id="GAI58208.1"/>
    </source>
</evidence>
<name>X1PQV7_9ZZZZ</name>
<dbReference type="EMBL" id="BARV01038271">
    <property type="protein sequence ID" value="GAI58208.1"/>
    <property type="molecule type" value="Genomic_DNA"/>
</dbReference>
<gene>
    <name evidence="1" type="ORF">S06H3_59005</name>
</gene>
<accession>X1PQV7</accession>
<sequence>MIEKTKLKQRDSGLNEVLCKLAKKNNIKIGIQINKIQKLNKQQKAIVLSRIIQNINLCKRTKTPIMFFPKNKFKKQDVLAFFLALKSSTQLAKMGF</sequence>
<reference evidence="1" key="1">
    <citation type="journal article" date="2014" name="Front. Microbiol.">
        <title>High frequency of phylogenetically diverse reductive dehalogenase-homologous genes in deep subseafloor sedimentary metagenomes.</title>
        <authorList>
            <person name="Kawai M."/>
            <person name="Futagami T."/>
            <person name="Toyoda A."/>
            <person name="Takaki Y."/>
            <person name="Nishi S."/>
            <person name="Hori S."/>
            <person name="Arai W."/>
            <person name="Tsubouchi T."/>
            <person name="Morono Y."/>
            <person name="Uchiyama I."/>
            <person name="Ito T."/>
            <person name="Fujiyama A."/>
            <person name="Inagaki F."/>
            <person name="Takami H."/>
        </authorList>
    </citation>
    <scope>NUCLEOTIDE SEQUENCE</scope>
    <source>
        <strain evidence="1">Expedition CK06-06</strain>
    </source>
</reference>
<protein>
    <submittedName>
        <fullName evidence="1">Uncharacterized protein</fullName>
    </submittedName>
</protein>
<proteinExistence type="predicted"/>
<dbReference type="AlphaFoldDB" id="X1PQV7"/>
<dbReference type="Gene3D" id="3.20.20.140">
    <property type="entry name" value="Metal-dependent hydrolases"/>
    <property type="match status" value="1"/>
</dbReference>